<evidence type="ECO:0000259" key="4">
    <source>
        <dbReference type="Pfam" id="PF00465"/>
    </source>
</evidence>
<sequence>MSTFEFVTAQRILFGAGRLQEIGALAAALGERALVVTGAHPQRAQPLLDLLDAAKVKGIVFSIAGEPTVADAGAGVEAALRNDVQLVIGFGGGSAIDAAKAIAALAANPGDVFDYLEVIGKAQPLTNPSLPVIAIPTTAGTGSEVTRNAVLASPQHGVKVSVRSATMLPRVALIDPELTYSVPPSVTAATGMDALTQLIEPFVSSRANPLTDAICREGLRYAARSLPIVVREGQNVAARCDMAFASLCGGLALANAGLGAVHGFAGPFGGMYHAPHGAICAALLPEVCAANVRALRQRQPNHPALLRYAELATLLTGSPDATIEDAIAWLRSLVNAFEIPPLSQYGFVPADAPLVVARARVASSMKANPIALTDEELTAILLAAA</sequence>
<evidence type="ECO:0000259" key="5">
    <source>
        <dbReference type="Pfam" id="PF25137"/>
    </source>
</evidence>
<evidence type="ECO:0000313" key="6">
    <source>
        <dbReference type="EMBL" id="HDX32852.1"/>
    </source>
</evidence>
<dbReference type="InterPro" id="IPR056798">
    <property type="entry name" value="ADH_Fe_C"/>
</dbReference>
<gene>
    <name evidence="6" type="ORF">ENQ20_15395</name>
</gene>
<dbReference type="CDD" id="cd08183">
    <property type="entry name" value="Fe-ADH-like"/>
    <property type="match status" value="1"/>
</dbReference>
<comment type="caution">
    <text evidence="6">The sequence shown here is derived from an EMBL/GenBank/DDBJ whole genome shotgun (WGS) entry which is preliminary data.</text>
</comment>
<dbReference type="PANTHER" id="PTHR11496">
    <property type="entry name" value="ALCOHOL DEHYDROGENASE"/>
    <property type="match status" value="1"/>
</dbReference>
<protein>
    <submittedName>
        <fullName evidence="6">Iron-containing alcohol dehydrogenase</fullName>
    </submittedName>
</protein>
<dbReference type="InterPro" id="IPR001670">
    <property type="entry name" value="ADH_Fe/GldA"/>
</dbReference>
<dbReference type="PANTHER" id="PTHR11496:SF102">
    <property type="entry name" value="ALCOHOL DEHYDROGENASE 4"/>
    <property type="match status" value="1"/>
</dbReference>
<evidence type="ECO:0000256" key="3">
    <source>
        <dbReference type="ARBA" id="ARBA00023027"/>
    </source>
</evidence>
<dbReference type="PROSITE" id="PS00913">
    <property type="entry name" value="ADH_IRON_1"/>
    <property type="match status" value="1"/>
</dbReference>
<dbReference type="Pfam" id="PF25137">
    <property type="entry name" value="ADH_Fe_C"/>
    <property type="match status" value="1"/>
</dbReference>
<name>A0A7C1FH41_9CHLR</name>
<dbReference type="GO" id="GO:0004022">
    <property type="term" value="F:alcohol dehydrogenase (NAD+) activity"/>
    <property type="evidence" value="ECO:0007669"/>
    <property type="project" value="TreeGrafter"/>
</dbReference>
<reference evidence="6" key="1">
    <citation type="journal article" date="2020" name="mSystems">
        <title>Genome- and Community-Level Interaction Insights into Carbon Utilization and Element Cycling Functions of Hydrothermarchaeota in Hydrothermal Sediment.</title>
        <authorList>
            <person name="Zhou Z."/>
            <person name="Liu Y."/>
            <person name="Xu W."/>
            <person name="Pan J."/>
            <person name="Luo Z.H."/>
            <person name="Li M."/>
        </authorList>
    </citation>
    <scope>NUCLEOTIDE SEQUENCE [LARGE SCALE GENOMIC DNA]</scope>
    <source>
        <strain evidence="6">SpSt-289</strain>
    </source>
</reference>
<organism evidence="6">
    <name type="scientific">Caldilinea aerophila</name>
    <dbReference type="NCBI Taxonomy" id="133453"/>
    <lineage>
        <taxon>Bacteria</taxon>
        <taxon>Bacillati</taxon>
        <taxon>Chloroflexota</taxon>
        <taxon>Caldilineae</taxon>
        <taxon>Caldilineales</taxon>
        <taxon>Caldilineaceae</taxon>
        <taxon>Caldilinea</taxon>
    </lineage>
</organism>
<accession>A0A7C1FH41</accession>
<comment type="similarity">
    <text evidence="1">Belongs to the iron-containing alcohol dehydrogenase family.</text>
</comment>
<feature type="domain" description="Fe-containing alcohol dehydrogenase-like C-terminal" evidence="5">
    <location>
        <begin position="187"/>
        <end position="384"/>
    </location>
</feature>
<dbReference type="InterPro" id="IPR018211">
    <property type="entry name" value="ADH_Fe_CS"/>
</dbReference>
<dbReference type="GO" id="GO:0046872">
    <property type="term" value="F:metal ion binding"/>
    <property type="evidence" value="ECO:0007669"/>
    <property type="project" value="InterPro"/>
</dbReference>
<dbReference type="FunFam" id="3.40.50.1970:FF:000003">
    <property type="entry name" value="Alcohol dehydrogenase, iron-containing"/>
    <property type="match status" value="1"/>
</dbReference>
<dbReference type="Pfam" id="PF00465">
    <property type="entry name" value="Fe-ADH"/>
    <property type="match status" value="1"/>
</dbReference>
<keyword evidence="3" id="KW-0520">NAD</keyword>
<feature type="domain" description="Alcohol dehydrogenase iron-type/glycerol dehydrogenase GldA" evidence="4">
    <location>
        <begin position="10"/>
        <end position="176"/>
    </location>
</feature>
<dbReference type="Gene3D" id="3.40.50.1970">
    <property type="match status" value="1"/>
</dbReference>
<dbReference type="InterPro" id="IPR039697">
    <property type="entry name" value="Alcohol_dehydrogenase_Fe"/>
</dbReference>
<dbReference type="Gene3D" id="1.20.1090.10">
    <property type="entry name" value="Dehydroquinate synthase-like - alpha domain"/>
    <property type="match status" value="1"/>
</dbReference>
<dbReference type="SUPFAM" id="SSF56796">
    <property type="entry name" value="Dehydroquinate synthase-like"/>
    <property type="match status" value="1"/>
</dbReference>
<dbReference type="AlphaFoldDB" id="A0A7C1FH41"/>
<keyword evidence="2" id="KW-0560">Oxidoreductase</keyword>
<dbReference type="EMBL" id="DSMG01000161">
    <property type="protein sequence ID" value="HDX32852.1"/>
    <property type="molecule type" value="Genomic_DNA"/>
</dbReference>
<proteinExistence type="inferred from homology"/>
<evidence type="ECO:0000256" key="1">
    <source>
        <dbReference type="ARBA" id="ARBA00007358"/>
    </source>
</evidence>
<evidence type="ECO:0000256" key="2">
    <source>
        <dbReference type="ARBA" id="ARBA00023002"/>
    </source>
</evidence>